<reference evidence="2 3" key="1">
    <citation type="submission" date="2020-08" db="EMBL/GenBank/DDBJ databases">
        <authorList>
            <person name="Ramaprasad A."/>
        </authorList>
    </citation>
    <scope>NUCLEOTIDE SEQUENCE [LARGE SCALE GENOMIC DNA]</scope>
</reference>
<dbReference type="Proteomes" id="UP000515308">
    <property type="component" value="Chromosome PVLDE_13"/>
</dbReference>
<feature type="signal peptide" evidence="1">
    <location>
        <begin position="1"/>
        <end position="21"/>
    </location>
</feature>
<evidence type="ECO:0000256" key="1">
    <source>
        <dbReference type="SAM" id="SignalP"/>
    </source>
</evidence>
<dbReference type="EMBL" id="LR865375">
    <property type="protein sequence ID" value="CAD2100859.1"/>
    <property type="molecule type" value="Genomic_DNA"/>
</dbReference>
<dbReference type="InterPro" id="IPR006486">
    <property type="entry name" value="PYST_A"/>
</dbReference>
<evidence type="ECO:0000313" key="2">
    <source>
        <dbReference type="EMBL" id="CAD2100859.1"/>
    </source>
</evidence>
<dbReference type="AlphaFoldDB" id="A0A6V7SNZ3"/>
<dbReference type="InterPro" id="IPR023393">
    <property type="entry name" value="START-like_dom_sf"/>
</dbReference>
<feature type="chain" id="PRO_5028076475" evidence="1">
    <location>
        <begin position="22"/>
        <end position="287"/>
    </location>
</feature>
<keyword evidence="1" id="KW-0732">Signal</keyword>
<dbReference type="VEuPathDB" id="PlasmoDB:PVLDE_1303320"/>
<organism evidence="2 3">
    <name type="scientific">Plasmodium vinckei lentum</name>
    <dbReference type="NCBI Taxonomy" id="138297"/>
    <lineage>
        <taxon>Eukaryota</taxon>
        <taxon>Sar</taxon>
        <taxon>Alveolata</taxon>
        <taxon>Apicomplexa</taxon>
        <taxon>Aconoidasida</taxon>
        <taxon>Haemosporida</taxon>
        <taxon>Plasmodiidae</taxon>
        <taxon>Plasmodium</taxon>
        <taxon>Plasmodium (Vinckeia)</taxon>
    </lineage>
</organism>
<gene>
    <name evidence="2" type="ORF">PVLDE_1303320</name>
</gene>
<sequence length="287" mass="32732">MNIGYIKIALALLSVARYMQSIAFAIGSISKSNFPSKENIPLPADPEEANHAADVMAEALVFAYKHVQNTKLYKLYLKEDEGATLYFKRVNNIDIAKLELTIPNPNSYADVVSMIWDPNGEKNFDSSFIKGSFSRIYNKNLVIVQRRYKNSLGSGQIYYHALSNKVEPSKDKTVIVMTSSDMNDHDVKPLKKYVYPIIEYVNPIVEYVNSFKPHIDSEDDIRNGRLSKMYVNLVAFFIKKEADCVKVTYVSSIDYNASSYVSQYAVKNTTIKKILNIIKLRDIFKKE</sequence>
<dbReference type="Gene3D" id="3.30.530.20">
    <property type="match status" value="1"/>
</dbReference>
<evidence type="ECO:0000313" key="3">
    <source>
        <dbReference type="Proteomes" id="UP000515308"/>
    </source>
</evidence>
<proteinExistence type="predicted"/>
<name>A0A6V7SNZ3_PLAVN</name>
<accession>A0A6V7SNZ3</accession>
<dbReference type="NCBIfam" id="TIGR01599">
    <property type="entry name" value="PYST-A"/>
    <property type="match status" value="1"/>
</dbReference>
<dbReference type="SUPFAM" id="SSF55961">
    <property type="entry name" value="Bet v1-like"/>
    <property type="match status" value="1"/>
</dbReference>
<protein>
    <submittedName>
        <fullName evidence="2">Fam-a protein</fullName>
    </submittedName>
</protein>